<comment type="caution">
    <text evidence="1">The sequence shown here is derived from an EMBL/GenBank/DDBJ whole genome shotgun (WGS) entry which is preliminary data.</text>
</comment>
<dbReference type="Gene3D" id="3.30.420.40">
    <property type="match status" value="1"/>
</dbReference>
<evidence type="ECO:0000313" key="1">
    <source>
        <dbReference type="EMBL" id="MET7014648.1"/>
    </source>
</evidence>
<dbReference type="EMBL" id="JBEWZI010000010">
    <property type="protein sequence ID" value="MET7014648.1"/>
    <property type="molecule type" value="Genomic_DNA"/>
</dbReference>
<sequence length="166" mass="18278">MLISLKPKIYVRLQPDLLSLRLVGTTHEVSGTPWLAIHDAKPMQTLATGEEALLHRDKLNVRVINPFAHPRTLISDFTCAEVVLKGFFKKLASGLSGLARAFQISPIFIMHPCIEPEGGFTQVEIRALHELCLGAGAARVKIWQGRELTDEELSSGNFPADGKLLN</sequence>
<dbReference type="Pfam" id="PF06723">
    <property type="entry name" value="MreB_Mbl"/>
    <property type="match status" value="1"/>
</dbReference>
<name>A0ABV2TL59_9RHOO</name>
<dbReference type="InterPro" id="IPR056546">
    <property type="entry name" value="MreB_MamK-like"/>
</dbReference>
<dbReference type="RefSeq" id="WP_354601109.1">
    <property type="nucleotide sequence ID" value="NZ_JBEWZI010000010.1"/>
</dbReference>
<gene>
    <name evidence="1" type="ORF">ABXR19_10655</name>
</gene>
<accession>A0ABV2TL59</accession>
<dbReference type="Proteomes" id="UP001549691">
    <property type="component" value="Unassembled WGS sequence"/>
</dbReference>
<reference evidence="1 2" key="1">
    <citation type="submission" date="2024-07" db="EMBL/GenBank/DDBJ databases">
        <title>Uliginosibacterium flavum JJ3220;KACC:17644.</title>
        <authorList>
            <person name="Kim M.K."/>
        </authorList>
    </citation>
    <scope>NUCLEOTIDE SEQUENCE [LARGE SCALE GENOMIC DNA]</scope>
    <source>
        <strain evidence="1 2">KACC:17644</strain>
    </source>
</reference>
<protein>
    <submittedName>
        <fullName evidence="1">Rod shape-determining protein</fullName>
    </submittedName>
</protein>
<evidence type="ECO:0000313" key="2">
    <source>
        <dbReference type="Proteomes" id="UP001549691"/>
    </source>
</evidence>
<proteinExistence type="predicted"/>
<keyword evidence="2" id="KW-1185">Reference proteome</keyword>
<organism evidence="1 2">
    <name type="scientific">Uliginosibacterium flavum</name>
    <dbReference type="NCBI Taxonomy" id="1396831"/>
    <lineage>
        <taxon>Bacteria</taxon>
        <taxon>Pseudomonadati</taxon>
        <taxon>Pseudomonadota</taxon>
        <taxon>Betaproteobacteria</taxon>
        <taxon>Rhodocyclales</taxon>
        <taxon>Zoogloeaceae</taxon>
        <taxon>Uliginosibacterium</taxon>
    </lineage>
</organism>